<dbReference type="EMBL" id="JACHWB010000007">
    <property type="protein sequence ID" value="MBB3021025.1"/>
    <property type="molecule type" value="Genomic_DNA"/>
</dbReference>
<dbReference type="AlphaFoldDB" id="A0A7W4VPM2"/>
<evidence type="ECO:0000313" key="1">
    <source>
        <dbReference type="EMBL" id="MBB3021025.1"/>
    </source>
</evidence>
<protein>
    <submittedName>
        <fullName evidence="1">Uncharacterized protein</fullName>
    </submittedName>
</protein>
<evidence type="ECO:0000313" key="2">
    <source>
        <dbReference type="Proteomes" id="UP000532010"/>
    </source>
</evidence>
<sequence length="167" mass="19044">MALSKENAQALNAGFLDFLKAHFPQWLEHVRILRDEDAGQDFLGLTIPDPSGITHEHPLEISTWGEEITVFFGDFHTHFSWPEGFDGSDSYGQIIDFLQALLNEDIIIASVWKEDRMRLSSTAHPGDLTKFSDVPAGDHELRIASWRGTYDRRFPVDWQSYLKASHS</sequence>
<comment type="caution">
    <text evidence="1">The sequence shown here is derived from an EMBL/GenBank/DDBJ whole genome shotgun (WGS) entry which is preliminary data.</text>
</comment>
<organism evidence="1 2">
    <name type="scientific">Microvirga lupini</name>
    <dbReference type="NCBI Taxonomy" id="420324"/>
    <lineage>
        <taxon>Bacteria</taxon>
        <taxon>Pseudomonadati</taxon>
        <taxon>Pseudomonadota</taxon>
        <taxon>Alphaproteobacteria</taxon>
        <taxon>Hyphomicrobiales</taxon>
        <taxon>Methylobacteriaceae</taxon>
        <taxon>Microvirga</taxon>
    </lineage>
</organism>
<keyword evidence="2" id="KW-1185">Reference proteome</keyword>
<name>A0A7W4VPM2_9HYPH</name>
<proteinExistence type="predicted"/>
<gene>
    <name evidence="1" type="ORF">FHR70_004115</name>
</gene>
<dbReference type="RefSeq" id="WP_183453547.1">
    <property type="nucleotide sequence ID" value="NZ_JACHWB010000007.1"/>
</dbReference>
<accession>A0A7W4VPM2</accession>
<reference evidence="1 2" key="1">
    <citation type="submission" date="2020-08" db="EMBL/GenBank/DDBJ databases">
        <title>The Agave Microbiome: Exploring the role of microbial communities in plant adaptations to desert environments.</title>
        <authorList>
            <person name="Partida-Martinez L.P."/>
        </authorList>
    </citation>
    <scope>NUCLEOTIDE SEQUENCE [LARGE SCALE GENOMIC DNA]</scope>
    <source>
        <strain evidence="1 2">AT3.9</strain>
    </source>
</reference>
<dbReference type="Proteomes" id="UP000532010">
    <property type="component" value="Unassembled WGS sequence"/>
</dbReference>